<evidence type="ECO:0000256" key="1">
    <source>
        <dbReference type="ARBA" id="ARBA00000077"/>
    </source>
</evidence>
<keyword evidence="19" id="KW-1185">Reference proteome</keyword>
<keyword evidence="9 14" id="KW-0540">Nuclease</keyword>
<dbReference type="GO" id="GO:0043137">
    <property type="term" value="P:DNA replication, removal of RNA primer"/>
    <property type="evidence" value="ECO:0007669"/>
    <property type="project" value="TreeGrafter"/>
</dbReference>
<evidence type="ECO:0000256" key="2">
    <source>
        <dbReference type="ARBA" id="ARBA00001946"/>
    </source>
</evidence>
<evidence type="ECO:0000256" key="3">
    <source>
        <dbReference type="ARBA" id="ARBA00004065"/>
    </source>
</evidence>
<sequence>MTPRVKFDPALLPERPDLSFEIELWKKGATLVAGIDEAGRGALAGPVAVGAVVLPGEQVDLMSRLGGIRDSKIMTPAEREHWAAEIKKVALAWGVGFASNTEIDHMGIVPATLLASQRALGALNVTPAHLLVDYLLLTGQAIPQTSLVRGDARSLSIASASILAKTERDAVLIEMDKIHPGYGFARNKGYATHAHRLAVRELGPCAVHRRSFEPVCEYDSLFPPKMSIPAKDADGSND</sequence>
<feature type="binding site" evidence="14 15">
    <location>
        <position position="37"/>
    </location>
    <ligand>
        <name>a divalent metal cation</name>
        <dbReference type="ChEBI" id="CHEBI:60240"/>
    </ligand>
</feature>
<comment type="cofactor">
    <cofactor evidence="14 15">
        <name>Mn(2+)</name>
        <dbReference type="ChEBI" id="CHEBI:29035"/>
    </cofactor>
    <cofactor evidence="14 15">
        <name>Mg(2+)</name>
        <dbReference type="ChEBI" id="CHEBI:18420"/>
    </cofactor>
    <text evidence="14 15">Manganese or magnesium. Binds 1 divalent metal ion per monomer in the absence of substrate. May bind a second metal ion after substrate binding.</text>
</comment>
<dbReference type="GO" id="GO:0030145">
    <property type="term" value="F:manganese ion binding"/>
    <property type="evidence" value="ECO:0007669"/>
    <property type="project" value="UniProtKB-UniRule"/>
</dbReference>
<comment type="subcellular location">
    <subcellularLocation>
        <location evidence="4 14">Cytoplasm</location>
    </subcellularLocation>
</comment>
<evidence type="ECO:0000256" key="12">
    <source>
        <dbReference type="ARBA" id="ARBA00022801"/>
    </source>
</evidence>
<evidence type="ECO:0000256" key="10">
    <source>
        <dbReference type="ARBA" id="ARBA00022723"/>
    </source>
</evidence>
<dbReference type="PANTHER" id="PTHR10954">
    <property type="entry name" value="RIBONUCLEASE H2 SUBUNIT A"/>
    <property type="match status" value="1"/>
</dbReference>
<evidence type="ECO:0000256" key="14">
    <source>
        <dbReference type="HAMAP-Rule" id="MF_00052"/>
    </source>
</evidence>
<evidence type="ECO:0000256" key="7">
    <source>
        <dbReference type="ARBA" id="ARBA00019179"/>
    </source>
</evidence>
<evidence type="ECO:0000256" key="8">
    <source>
        <dbReference type="ARBA" id="ARBA00022490"/>
    </source>
</evidence>
<evidence type="ECO:0000259" key="17">
    <source>
        <dbReference type="PROSITE" id="PS51975"/>
    </source>
</evidence>
<dbReference type="InterPro" id="IPR012337">
    <property type="entry name" value="RNaseH-like_sf"/>
</dbReference>
<dbReference type="Gene3D" id="3.30.420.10">
    <property type="entry name" value="Ribonuclease H-like superfamily/Ribonuclease H"/>
    <property type="match status" value="1"/>
</dbReference>
<reference evidence="19" key="1">
    <citation type="submission" date="2017-05" db="EMBL/GenBank/DDBJ databases">
        <authorList>
            <person name="Kirkegaard R."/>
            <person name="Mcilroy J S."/>
        </authorList>
    </citation>
    <scope>NUCLEOTIDE SEQUENCE [LARGE SCALE GENOMIC DNA]</scope>
</reference>
<keyword evidence="8 14" id="KW-0963">Cytoplasm</keyword>
<dbReference type="PANTHER" id="PTHR10954:SF18">
    <property type="entry name" value="RIBONUCLEASE HII"/>
    <property type="match status" value="1"/>
</dbReference>
<dbReference type="InterPro" id="IPR036397">
    <property type="entry name" value="RNaseH_sf"/>
</dbReference>
<dbReference type="GO" id="GO:0032299">
    <property type="term" value="C:ribonuclease H2 complex"/>
    <property type="evidence" value="ECO:0007669"/>
    <property type="project" value="TreeGrafter"/>
</dbReference>
<comment type="similarity">
    <text evidence="5 14 16">Belongs to the RNase HII family.</text>
</comment>
<dbReference type="RefSeq" id="WP_087863085.1">
    <property type="nucleotide sequence ID" value="NZ_LT859958.1"/>
</dbReference>
<evidence type="ECO:0000256" key="15">
    <source>
        <dbReference type="PROSITE-ProRule" id="PRU01319"/>
    </source>
</evidence>
<comment type="function">
    <text evidence="3 14 16">Endonuclease that specifically degrades the RNA of RNA-DNA hybrids.</text>
</comment>
<feature type="binding site" evidence="14 15">
    <location>
        <position position="36"/>
    </location>
    <ligand>
        <name>a divalent metal cation</name>
        <dbReference type="ChEBI" id="CHEBI:60240"/>
    </ligand>
</feature>
<protein>
    <recommendedName>
        <fullName evidence="7 14">Ribonuclease HII</fullName>
        <shortName evidence="14">RNase HII</shortName>
        <ecNumber evidence="6 14">3.1.26.4</ecNumber>
    </recommendedName>
</protein>
<evidence type="ECO:0000256" key="9">
    <source>
        <dbReference type="ARBA" id="ARBA00022722"/>
    </source>
</evidence>
<dbReference type="CDD" id="cd07182">
    <property type="entry name" value="RNase_HII_bacteria_HII_like"/>
    <property type="match status" value="1"/>
</dbReference>
<dbReference type="Pfam" id="PF01351">
    <property type="entry name" value="RNase_HII"/>
    <property type="match status" value="1"/>
</dbReference>
<keyword evidence="12 14" id="KW-0378">Hydrolase</keyword>
<dbReference type="InterPro" id="IPR024567">
    <property type="entry name" value="RNase_HII/HIII_dom"/>
</dbReference>
<dbReference type="EMBL" id="LT859958">
    <property type="protein sequence ID" value="SMX55275.1"/>
    <property type="molecule type" value="Genomic_DNA"/>
</dbReference>
<evidence type="ECO:0000256" key="11">
    <source>
        <dbReference type="ARBA" id="ARBA00022759"/>
    </source>
</evidence>
<dbReference type="SUPFAM" id="SSF53098">
    <property type="entry name" value="Ribonuclease H-like"/>
    <property type="match status" value="1"/>
</dbReference>
<evidence type="ECO:0000256" key="4">
    <source>
        <dbReference type="ARBA" id="ARBA00004496"/>
    </source>
</evidence>
<comment type="cofactor">
    <cofactor evidence="2">
        <name>Mg(2+)</name>
        <dbReference type="ChEBI" id="CHEBI:18420"/>
    </cofactor>
</comment>
<dbReference type="OrthoDB" id="9803420at2"/>
<feature type="domain" description="RNase H type-2" evidence="17">
    <location>
        <begin position="30"/>
        <end position="224"/>
    </location>
</feature>
<dbReference type="GO" id="GO:0005737">
    <property type="term" value="C:cytoplasm"/>
    <property type="evidence" value="ECO:0007669"/>
    <property type="project" value="UniProtKB-SubCell"/>
</dbReference>
<evidence type="ECO:0000256" key="13">
    <source>
        <dbReference type="ARBA" id="ARBA00023211"/>
    </source>
</evidence>
<evidence type="ECO:0000256" key="16">
    <source>
        <dbReference type="RuleBase" id="RU003515"/>
    </source>
</evidence>
<dbReference type="GO" id="GO:0004523">
    <property type="term" value="F:RNA-DNA hybrid ribonuclease activity"/>
    <property type="evidence" value="ECO:0007669"/>
    <property type="project" value="UniProtKB-UniRule"/>
</dbReference>
<keyword evidence="10 14" id="KW-0479">Metal-binding</keyword>
<dbReference type="NCBIfam" id="NF000595">
    <property type="entry name" value="PRK00015.1-3"/>
    <property type="match status" value="1"/>
</dbReference>
<comment type="catalytic activity">
    <reaction evidence="1 14 15 16">
        <text>Endonucleolytic cleavage to 5'-phosphomonoester.</text>
        <dbReference type="EC" id="3.1.26.4"/>
    </reaction>
</comment>
<dbReference type="PROSITE" id="PS51975">
    <property type="entry name" value="RNASE_H_2"/>
    <property type="match status" value="1"/>
</dbReference>
<evidence type="ECO:0000256" key="5">
    <source>
        <dbReference type="ARBA" id="ARBA00007383"/>
    </source>
</evidence>
<dbReference type="GO" id="GO:0003723">
    <property type="term" value="F:RNA binding"/>
    <property type="evidence" value="ECO:0007669"/>
    <property type="project" value="UniProtKB-UniRule"/>
</dbReference>
<dbReference type="EC" id="3.1.26.4" evidence="6 14"/>
<accession>A0A1Y6K6I2</accession>
<dbReference type="Proteomes" id="UP000195514">
    <property type="component" value="Chromosome I"/>
</dbReference>
<keyword evidence="11 14" id="KW-0255">Endonuclease</keyword>
<evidence type="ECO:0000313" key="19">
    <source>
        <dbReference type="Proteomes" id="UP000195514"/>
    </source>
</evidence>
<dbReference type="InterPro" id="IPR001352">
    <property type="entry name" value="RNase_HII/HIII"/>
</dbReference>
<dbReference type="InterPro" id="IPR022898">
    <property type="entry name" value="RNase_HII"/>
</dbReference>
<gene>
    <name evidence="14 18" type="primary">rnhB</name>
    <name evidence="18" type="ORF">CFX1CAM_2210</name>
</gene>
<keyword evidence="13 14" id="KW-0464">Manganese</keyword>
<name>A0A1Y6K6I2_9CHLR</name>
<dbReference type="KEGG" id="abat:CFX1CAM_2210"/>
<dbReference type="HAMAP" id="MF_00052_B">
    <property type="entry name" value="RNase_HII_B"/>
    <property type="match status" value="1"/>
</dbReference>
<evidence type="ECO:0000256" key="6">
    <source>
        <dbReference type="ARBA" id="ARBA00012180"/>
    </source>
</evidence>
<dbReference type="AlphaFoldDB" id="A0A1Y6K6I2"/>
<evidence type="ECO:0000313" key="18">
    <source>
        <dbReference type="EMBL" id="SMX55275.1"/>
    </source>
</evidence>
<organism evidence="18 19">
    <name type="scientific">Candidatus Brevifilum fermentans</name>
    <dbReference type="NCBI Taxonomy" id="1986204"/>
    <lineage>
        <taxon>Bacteria</taxon>
        <taxon>Bacillati</taxon>
        <taxon>Chloroflexota</taxon>
        <taxon>Anaerolineae</taxon>
        <taxon>Anaerolineales</taxon>
        <taxon>Anaerolineaceae</taxon>
        <taxon>Candidatus Brevifilum</taxon>
    </lineage>
</organism>
<feature type="binding site" evidence="14 15">
    <location>
        <position position="133"/>
    </location>
    <ligand>
        <name>a divalent metal cation</name>
        <dbReference type="ChEBI" id="CHEBI:60240"/>
    </ligand>
</feature>
<proteinExistence type="inferred from homology"/>
<dbReference type="GO" id="GO:0006298">
    <property type="term" value="P:mismatch repair"/>
    <property type="evidence" value="ECO:0007669"/>
    <property type="project" value="TreeGrafter"/>
</dbReference>